<reference evidence="6" key="1">
    <citation type="submission" date="2023-06" db="EMBL/GenBank/DDBJ databases">
        <title>Male Hemibagrus guttatus genome.</title>
        <authorList>
            <person name="Bian C."/>
        </authorList>
    </citation>
    <scope>NUCLEOTIDE SEQUENCE</scope>
    <source>
        <strain evidence="6">Male_cb2023</strain>
        <tissue evidence="6">Muscle</tissue>
    </source>
</reference>
<evidence type="ECO:0000256" key="2">
    <source>
        <dbReference type="ARBA" id="ARBA00023157"/>
    </source>
</evidence>
<feature type="domain" description="Ig-like" evidence="5">
    <location>
        <begin position="1731"/>
        <end position="1804"/>
    </location>
</feature>
<evidence type="ECO:0000256" key="3">
    <source>
        <dbReference type="SAM" id="MobiDB-lite"/>
    </source>
</evidence>
<dbReference type="InterPro" id="IPR003598">
    <property type="entry name" value="Ig_sub2"/>
</dbReference>
<dbReference type="InterPro" id="IPR013783">
    <property type="entry name" value="Ig-like_fold"/>
</dbReference>
<feature type="domain" description="Ig-like" evidence="5">
    <location>
        <begin position="1228"/>
        <end position="1320"/>
    </location>
</feature>
<evidence type="ECO:0000256" key="4">
    <source>
        <dbReference type="SAM" id="Phobius"/>
    </source>
</evidence>
<dbReference type="InterPro" id="IPR003599">
    <property type="entry name" value="Ig_sub"/>
</dbReference>
<dbReference type="GO" id="GO:0004888">
    <property type="term" value="F:transmembrane signaling receptor activity"/>
    <property type="evidence" value="ECO:0007669"/>
    <property type="project" value="TreeGrafter"/>
</dbReference>
<dbReference type="PROSITE" id="PS50835">
    <property type="entry name" value="IG_LIKE"/>
    <property type="match status" value="10"/>
</dbReference>
<dbReference type="Pfam" id="PF01498">
    <property type="entry name" value="HTH_Tnp_Tc3_2"/>
    <property type="match status" value="1"/>
</dbReference>
<dbReference type="SMART" id="SM00408">
    <property type="entry name" value="IGc2"/>
    <property type="match status" value="9"/>
</dbReference>
<dbReference type="Pfam" id="PF13895">
    <property type="entry name" value="Ig_2"/>
    <property type="match status" value="4"/>
</dbReference>
<gene>
    <name evidence="6" type="ORF">QTP70_025748</name>
</gene>
<dbReference type="GO" id="GO:0009897">
    <property type="term" value="C:external side of plasma membrane"/>
    <property type="evidence" value="ECO:0007669"/>
    <property type="project" value="TreeGrafter"/>
</dbReference>
<feature type="region of interest" description="Disordered" evidence="3">
    <location>
        <begin position="97"/>
        <end position="158"/>
    </location>
</feature>
<dbReference type="InterPro" id="IPR036179">
    <property type="entry name" value="Ig-like_dom_sf"/>
</dbReference>
<sequence length="1938" mass="217847">MLDGTGPNHLQQAKNQLHHFTDLERLGSQVTLQCRVSTPSSPEPILLPAIILLLAPDRWDIEEEIRQAQENEPPPPACAPTKLFVPAPLHPREMRWVDEMPSSGHPGSSSNPIALSSHNDDSDSSDSDSDYYPMYKRHLSTTSNCQTPNSTMAKTKELSKDTRNKIVDLHQAGKTESAIGKQLGVKKSTVGAIIKKWKTYKTTDNLPRSGAPCKISPRGVKMITRTVSKNPRTTRGDLVNDLQRAGTKVTKATISNTLHRQGLKSCSARCVPLKPVHVRARLKFVREHLDDPEEDWECHMSSVYTGDTVTLSCELQQETGWEFQWYKNNQRLQNSEQENTLNVTVDNAGETEFKCHGIRRRYYSYYNNNYFYISNTSFSDPVKITVRERPWAVLSVSPLSWLTEGDSVTLSCEVTDSSTDWTFSWYTVVPYRDGLTGINNNRGYSVYVELLSDSSRGSGGNYTLSPAALNHTGVYMCRGERGEPAFHTQYSNPQPLWINALGSRSSGGTVGLAVGLGFLFIASLILMILLWSCKRKKGADDDVTYAEIELKPVKKAKRINAMFNEKASVSDDTVYSELKHNMEYSVLFLMKSVSREDSFKLHSVDFKLETVEKQIRDLQVKQAQLSQWKATLESSRTDAHLSQPSATRTRPVQVSFTPAPGYHAAWMPPVFEISTQNRFAPLREMECDAVIIGDSIVRHVPAILKKNIGAVVLHAGTNYIRLRQTEILKKDFRSLVEKKESKPENKKHRQTNPNSKKRNLKYQKTKQKPYTDIRTIAGSPKAVVSITPDTHVFNGETVVLTCDIQGGGDPRWTYSWNKSNNELSEGGERFYTDNTMQEFIIWTIEDSDSGTYTCRGDGSDSQSSEISDAVTLTVSAKPKPTVRVNPQSSVYTGDTVTLSCELQQETGWEFYWYKNNQELRNLNSEQVNTLNVIVDNAGETEYKCRAGRRNFYKYYYYNYNYTEFSGPVKITVRERPQAVLSVSPQSWLTEGDSVTLSCEVTDSSTDWTFSWYTVVPYRDGLTGINNNRGYSVYVELLSDSSRGSGGNYTLSPAALNHTGVYMCRGERGEPALHTQYSNPQPLWITGESSPVSLIINPSRTQHFTKDSLSLSCEDQSNSTGWTVRRYTHSERVLDCSHWGSVTGSTCNISFLSTSYTGVYWCESESGENSNPVNITVHGPSGVEAPFSVLMLICSVVTASPYLLVTFILLLICYRARGLLTTECFIGSPKAVVSITPDTHVFIGESVTLRCDIQGGGDTQWTYSWKKNNNQLYTYGNERFYRDSTKQEFSIWTVKDSDSGTYTCRGHKSDSQSSEISDAVTLTVSAKPKATVRVNPQSSVYTGDTVTLSCELQQGTGWEFYWYKNNHWLQNLKSEQANTLNVTVDNAEETEYRCQACRRNYYNNCYYTELSDPVKITMRAKPKPTVRVNPQSSVYTGDTVTLSCELQQETGWEFHWYKNNQLLQNLKSEQANTLNVTDDNAGETAYRCRANRINYYRHHYYYDYYYTELSDPVIITVRERAVLSVSPQSWLTEGDSVTLSCEVTDSSTDWTFSWYTVVPYRDGLTGINNNRGYSVYVELLSDSSRGSGGNYTLSPAALNHTGVYMCRGERGEPALSHTVQQSTATMDHWRWLRIFVQEDFILKVRGGESPPVSLIINPNRTQHFTKDSLSLSCEDQSKSTGWTVRRYTHSERVLDCSPWGSVTGSTCNISFLSTSYTGVYWCESESGENSNPVNITVHDGDVILESPVHPVTEGRPLTLRCLYHNPNPSNLRADFYKDGSVLQNQTTGEMIIQTVSKSDEGFYHCKHPERGESPKSWLSVRPSGSQDNGRSSGGTVGLVVGLGFLFIAFLILMILLWSCKRKKEKQQTTNQTSDLNQNRSGAEDSQSGHTPLQAGSSNIYATVDMLDVPGTDDYSDVTYAEVELKPVKTKREKVSQVSM</sequence>
<feature type="domain" description="Ig-like" evidence="5">
    <location>
        <begin position="1327"/>
        <end position="1410"/>
    </location>
</feature>
<feature type="domain" description="Ig-like" evidence="5">
    <location>
        <begin position="976"/>
        <end position="1064"/>
    </location>
</feature>
<feature type="compositionally biased region" description="Polar residues" evidence="3">
    <location>
        <begin position="140"/>
        <end position="153"/>
    </location>
</feature>
<dbReference type="Gene3D" id="1.10.10.10">
    <property type="entry name" value="Winged helix-like DNA-binding domain superfamily/Winged helix DNA-binding domain"/>
    <property type="match status" value="1"/>
</dbReference>
<keyword evidence="4" id="KW-0812">Transmembrane</keyword>
<keyword evidence="4" id="KW-0472">Membrane</keyword>
<feature type="domain" description="Ig-like" evidence="5">
    <location>
        <begin position="292"/>
        <end position="355"/>
    </location>
</feature>
<organism evidence="6 7">
    <name type="scientific">Hemibagrus guttatus</name>
    <dbReference type="NCBI Taxonomy" id="175788"/>
    <lineage>
        <taxon>Eukaryota</taxon>
        <taxon>Metazoa</taxon>
        <taxon>Chordata</taxon>
        <taxon>Craniata</taxon>
        <taxon>Vertebrata</taxon>
        <taxon>Euteleostomi</taxon>
        <taxon>Actinopterygii</taxon>
        <taxon>Neopterygii</taxon>
        <taxon>Teleostei</taxon>
        <taxon>Ostariophysi</taxon>
        <taxon>Siluriformes</taxon>
        <taxon>Bagridae</taxon>
        <taxon>Hemibagrus</taxon>
    </lineage>
</organism>
<dbReference type="Pfam" id="PF13927">
    <property type="entry name" value="Ig_3"/>
    <property type="match status" value="2"/>
</dbReference>
<feature type="domain" description="Ig-like" evidence="5">
    <location>
        <begin position="390"/>
        <end position="478"/>
    </location>
</feature>
<feature type="region of interest" description="Disordered" evidence="3">
    <location>
        <begin position="1866"/>
        <end position="1894"/>
    </location>
</feature>
<dbReference type="InterPro" id="IPR050488">
    <property type="entry name" value="Ig_Fc_receptor"/>
</dbReference>
<accession>A0AAE0RA97</accession>
<dbReference type="EMBL" id="JAUCMX010000005">
    <property type="protein sequence ID" value="KAK3546339.1"/>
    <property type="molecule type" value="Genomic_DNA"/>
</dbReference>
<dbReference type="GO" id="GO:0003677">
    <property type="term" value="F:DNA binding"/>
    <property type="evidence" value="ECO:0007669"/>
    <property type="project" value="InterPro"/>
</dbReference>
<dbReference type="InterPro" id="IPR057667">
    <property type="entry name" value="HTH_SB"/>
</dbReference>
<keyword evidence="1" id="KW-0732">Signal</keyword>
<dbReference type="Pfam" id="PF25787">
    <property type="entry name" value="HTH_SB"/>
    <property type="match status" value="1"/>
</dbReference>
<feature type="region of interest" description="Disordered" evidence="3">
    <location>
        <begin position="1802"/>
        <end position="1831"/>
    </location>
</feature>
<dbReference type="SUPFAM" id="SSF46689">
    <property type="entry name" value="Homeodomain-like"/>
    <property type="match status" value="1"/>
</dbReference>
<feature type="domain" description="Ig-like" evidence="5">
    <location>
        <begin position="880"/>
        <end position="946"/>
    </location>
</feature>
<feature type="region of interest" description="Disordered" evidence="3">
    <location>
        <begin position="736"/>
        <end position="766"/>
    </location>
</feature>
<evidence type="ECO:0000313" key="7">
    <source>
        <dbReference type="Proteomes" id="UP001274896"/>
    </source>
</evidence>
<keyword evidence="7" id="KW-1185">Reference proteome</keyword>
<comment type="caution">
    <text evidence="6">The sequence shown here is derived from an EMBL/GenBank/DDBJ whole genome shotgun (WGS) entry which is preliminary data.</text>
</comment>
<dbReference type="GO" id="GO:0006955">
    <property type="term" value="P:immune response"/>
    <property type="evidence" value="ECO:0007669"/>
    <property type="project" value="TreeGrafter"/>
</dbReference>
<feature type="compositionally biased region" description="Basic and acidic residues" evidence="3">
    <location>
        <begin position="1802"/>
        <end position="1812"/>
    </location>
</feature>
<name>A0AAE0RA97_9TELE</name>
<feature type="transmembrane region" description="Helical" evidence="4">
    <location>
        <begin position="510"/>
        <end position="531"/>
    </location>
</feature>
<feature type="domain" description="Ig-like" evidence="5">
    <location>
        <begin position="1423"/>
        <end position="1490"/>
    </location>
</feature>
<dbReference type="Proteomes" id="UP001274896">
    <property type="component" value="Unassembled WGS sequence"/>
</dbReference>
<dbReference type="InterPro" id="IPR007110">
    <property type="entry name" value="Ig-like_dom"/>
</dbReference>
<evidence type="ECO:0000256" key="1">
    <source>
        <dbReference type="ARBA" id="ARBA00022729"/>
    </source>
</evidence>
<dbReference type="GO" id="GO:0006313">
    <property type="term" value="P:DNA transposition"/>
    <property type="evidence" value="ECO:0007669"/>
    <property type="project" value="InterPro"/>
</dbReference>
<keyword evidence="2" id="KW-1015">Disulfide bond</keyword>
<feature type="compositionally biased region" description="Basic residues" evidence="3">
    <location>
        <begin position="745"/>
        <end position="766"/>
    </location>
</feature>
<evidence type="ECO:0000259" key="5">
    <source>
        <dbReference type="PROSITE" id="PS50835"/>
    </source>
</evidence>
<dbReference type="Gene3D" id="2.60.40.10">
    <property type="entry name" value="Immunoglobulins"/>
    <property type="match status" value="12"/>
</dbReference>
<dbReference type="GO" id="GO:0015074">
    <property type="term" value="P:DNA integration"/>
    <property type="evidence" value="ECO:0007669"/>
    <property type="project" value="InterPro"/>
</dbReference>
<feature type="domain" description="Ig-like" evidence="5">
    <location>
        <begin position="780"/>
        <end position="867"/>
    </location>
</feature>
<dbReference type="InterPro" id="IPR002492">
    <property type="entry name" value="Transposase_Tc1-like"/>
</dbReference>
<dbReference type="SMART" id="SM00409">
    <property type="entry name" value="IG"/>
    <property type="match status" value="12"/>
</dbReference>
<dbReference type="FunFam" id="2.60.40.10:FF:001607">
    <property type="entry name" value="Leukocyte immune-type receptor TS32.15 L2.5a"/>
    <property type="match status" value="2"/>
</dbReference>
<evidence type="ECO:0000313" key="6">
    <source>
        <dbReference type="EMBL" id="KAK3546339.1"/>
    </source>
</evidence>
<dbReference type="InterPro" id="IPR036388">
    <property type="entry name" value="WH-like_DNA-bd_sf"/>
</dbReference>
<feature type="transmembrane region" description="Helical" evidence="4">
    <location>
        <begin position="1188"/>
        <end position="1211"/>
    </location>
</feature>
<dbReference type="PANTHER" id="PTHR11481">
    <property type="entry name" value="IMMUNOGLOBULIN FC RECEPTOR"/>
    <property type="match status" value="1"/>
</dbReference>
<feature type="transmembrane region" description="Helical" evidence="4">
    <location>
        <begin position="1835"/>
        <end position="1856"/>
    </location>
</feature>
<keyword evidence="4" id="KW-1133">Transmembrane helix</keyword>
<feature type="compositionally biased region" description="Low complexity" evidence="3">
    <location>
        <begin position="101"/>
        <end position="110"/>
    </location>
</feature>
<feature type="domain" description="Ig-like" evidence="5">
    <location>
        <begin position="1511"/>
        <end position="1624"/>
    </location>
</feature>
<dbReference type="InterPro" id="IPR009057">
    <property type="entry name" value="Homeodomain-like_sf"/>
</dbReference>
<protein>
    <recommendedName>
        <fullName evidence="5">Ig-like domain-containing protein</fullName>
    </recommendedName>
</protein>
<proteinExistence type="predicted"/>
<dbReference type="PANTHER" id="PTHR11481:SF64">
    <property type="entry name" value="FC RECEPTOR-LIKE PROTEIN 4"/>
    <property type="match status" value="1"/>
</dbReference>
<dbReference type="GO" id="GO:0007166">
    <property type="term" value="P:cell surface receptor signaling pathway"/>
    <property type="evidence" value="ECO:0007669"/>
    <property type="project" value="TreeGrafter"/>
</dbReference>
<dbReference type="SUPFAM" id="SSF48726">
    <property type="entry name" value="Immunoglobulin"/>
    <property type="match status" value="12"/>
</dbReference>